<dbReference type="Gene3D" id="3.30.530.20">
    <property type="match status" value="1"/>
</dbReference>
<dbReference type="PANTHER" id="PTHR36166">
    <property type="entry name" value="CHROMOSOME 9, WHOLE GENOME SHOTGUN SEQUENCE"/>
    <property type="match status" value="1"/>
</dbReference>
<evidence type="ECO:0000313" key="2">
    <source>
        <dbReference type="Proteomes" id="UP000799778"/>
    </source>
</evidence>
<name>A0A6A5X9L2_9PLEO</name>
<dbReference type="Proteomes" id="UP000799778">
    <property type="component" value="Unassembled WGS sequence"/>
</dbReference>
<dbReference type="AlphaFoldDB" id="A0A6A5X9L2"/>
<dbReference type="RefSeq" id="XP_033377938.1">
    <property type="nucleotide sequence ID" value="XM_033526255.1"/>
</dbReference>
<dbReference type="InterPro" id="IPR023393">
    <property type="entry name" value="START-like_dom_sf"/>
</dbReference>
<reference evidence="1" key="1">
    <citation type="journal article" date="2020" name="Stud. Mycol.">
        <title>101 Dothideomycetes genomes: a test case for predicting lifestyles and emergence of pathogens.</title>
        <authorList>
            <person name="Haridas S."/>
            <person name="Albert R."/>
            <person name="Binder M."/>
            <person name="Bloem J."/>
            <person name="Labutti K."/>
            <person name="Salamov A."/>
            <person name="Andreopoulos B."/>
            <person name="Baker S."/>
            <person name="Barry K."/>
            <person name="Bills G."/>
            <person name="Bluhm B."/>
            <person name="Cannon C."/>
            <person name="Castanera R."/>
            <person name="Culley D."/>
            <person name="Daum C."/>
            <person name="Ezra D."/>
            <person name="Gonzalez J."/>
            <person name="Henrissat B."/>
            <person name="Kuo A."/>
            <person name="Liang C."/>
            <person name="Lipzen A."/>
            <person name="Lutzoni F."/>
            <person name="Magnuson J."/>
            <person name="Mondo S."/>
            <person name="Nolan M."/>
            <person name="Ohm R."/>
            <person name="Pangilinan J."/>
            <person name="Park H.-J."/>
            <person name="Ramirez L."/>
            <person name="Alfaro M."/>
            <person name="Sun H."/>
            <person name="Tritt A."/>
            <person name="Yoshinaga Y."/>
            <person name="Zwiers L.-H."/>
            <person name="Turgeon B."/>
            <person name="Goodwin S."/>
            <person name="Spatafora J."/>
            <person name="Crous P."/>
            <person name="Grigoriev I."/>
        </authorList>
    </citation>
    <scope>NUCLEOTIDE SEQUENCE</scope>
    <source>
        <strain evidence="1">CBS 175.79</strain>
    </source>
</reference>
<dbReference type="SUPFAM" id="SSF55961">
    <property type="entry name" value="Bet v1-like"/>
    <property type="match status" value="1"/>
</dbReference>
<proteinExistence type="predicted"/>
<sequence>MHVEVEILASPEEVRAVVLDFPRYHEWHNAFIAKIEAPPGSIALGGKIFVTFVDVRETIHATITCNTANEFRFHGSSAAGAFTGQHYFKFNPRRYKVPEDGEERPESNPPALSTIFALGEEQTGWMCFWLEDQMPMEHAQRQQRFGAFARDLKARVESLKRGR</sequence>
<keyword evidence="2" id="KW-1185">Reference proteome</keyword>
<gene>
    <name evidence="1" type="ORF">BU24DRAFT_414907</name>
</gene>
<protein>
    <recommendedName>
        <fullName evidence="3">SRPBCC domain-containing protein</fullName>
    </recommendedName>
</protein>
<evidence type="ECO:0000313" key="1">
    <source>
        <dbReference type="EMBL" id="KAF2009599.1"/>
    </source>
</evidence>
<dbReference type="OrthoDB" id="509124at2759"/>
<accession>A0A6A5X9L2</accession>
<dbReference type="PANTHER" id="PTHR36166:SF1">
    <property type="entry name" value="SRPBCC DOMAIN-CONTAINING PROTEIN"/>
    <property type="match status" value="1"/>
</dbReference>
<dbReference type="EMBL" id="ML978078">
    <property type="protein sequence ID" value="KAF2009599.1"/>
    <property type="molecule type" value="Genomic_DNA"/>
</dbReference>
<organism evidence="1 2">
    <name type="scientific">Aaosphaeria arxii CBS 175.79</name>
    <dbReference type="NCBI Taxonomy" id="1450172"/>
    <lineage>
        <taxon>Eukaryota</taxon>
        <taxon>Fungi</taxon>
        <taxon>Dikarya</taxon>
        <taxon>Ascomycota</taxon>
        <taxon>Pezizomycotina</taxon>
        <taxon>Dothideomycetes</taxon>
        <taxon>Pleosporomycetidae</taxon>
        <taxon>Pleosporales</taxon>
        <taxon>Pleosporales incertae sedis</taxon>
        <taxon>Aaosphaeria</taxon>
    </lineage>
</organism>
<dbReference type="GeneID" id="54283652"/>
<evidence type="ECO:0008006" key="3">
    <source>
        <dbReference type="Google" id="ProtNLM"/>
    </source>
</evidence>